<protein>
    <recommendedName>
        <fullName evidence="1">Cell division coordinator CpoB</fullName>
    </recommendedName>
</protein>
<dbReference type="InterPro" id="IPR032519">
    <property type="entry name" value="YbgF_tri"/>
</dbReference>
<dbReference type="NCBIfam" id="TIGR02795">
    <property type="entry name" value="tol_pal_ybgF"/>
    <property type="match status" value="1"/>
</dbReference>
<dbReference type="InterPro" id="IPR014162">
    <property type="entry name" value="CpoB_C"/>
</dbReference>
<dbReference type="HAMAP" id="MF_02066">
    <property type="entry name" value="CpoB"/>
    <property type="match status" value="1"/>
</dbReference>
<feature type="signal peptide" evidence="1">
    <location>
        <begin position="1"/>
        <end position="19"/>
    </location>
</feature>
<dbReference type="GO" id="GO:0043093">
    <property type="term" value="P:FtsZ-dependent cytokinesis"/>
    <property type="evidence" value="ECO:0007669"/>
    <property type="project" value="UniProtKB-UniRule"/>
</dbReference>
<comment type="caution">
    <text evidence="3">The sequence shown here is derived from an EMBL/GenBank/DDBJ whole genome shotgun (WGS) entry which is preliminary data.</text>
</comment>
<dbReference type="Pfam" id="PF13174">
    <property type="entry name" value="TPR_6"/>
    <property type="match status" value="1"/>
</dbReference>
<dbReference type="Pfam" id="PF13432">
    <property type="entry name" value="TPR_16"/>
    <property type="match status" value="1"/>
</dbReference>
<name>A0A6L7HZH9_9GAMM</name>
<dbReference type="GO" id="GO:0070206">
    <property type="term" value="P:protein trimerization"/>
    <property type="evidence" value="ECO:0007669"/>
    <property type="project" value="InterPro"/>
</dbReference>
<comment type="similarity">
    <text evidence="1">Belongs to the CpoB family.</text>
</comment>
<proteinExistence type="inferred from homology"/>
<sequence precursor="true">MKTAVVTAAILMSVGVAVAAPAPVEDVAGGSSEDRVARLERIIKAKQAAEFEMQQRLDTLQQEVLDLRGLAEQQSYQINQMLQRQRQLYDDIANLSKAKTTQVVAAPVASSSETSSLGETASYERAVNLVLKERQYDEAIPAFREFIVQYPNSTYAANANYWLGQLLYNKGELADAAKAFNTVVNQFKESNKRGDSLVKLGMIAQKRNDNAAAKRYYQQVVSEYANSAAARIAKQQMVGL</sequence>
<dbReference type="InterPro" id="IPR019734">
    <property type="entry name" value="TPR_rpt"/>
</dbReference>
<accession>A0A6L7HZH9</accession>
<evidence type="ECO:0000256" key="1">
    <source>
        <dbReference type="HAMAP-Rule" id="MF_02066"/>
    </source>
</evidence>
<comment type="function">
    <text evidence="1">Mediates coordination of peptidoglycan synthesis and outer membrane constriction during cell division.</text>
</comment>
<reference evidence="3 4" key="1">
    <citation type="submission" date="2019-12" db="EMBL/GenBank/DDBJ databases">
        <title>Shewanella insulae sp. nov., isolated from a tidal flat.</title>
        <authorList>
            <person name="Yoon J.-H."/>
        </authorList>
    </citation>
    <scope>NUCLEOTIDE SEQUENCE [LARGE SCALE GENOMIC DNA]</scope>
    <source>
        <strain evidence="3 4">JBTF-M18</strain>
    </source>
</reference>
<dbReference type="InterPro" id="IPR011990">
    <property type="entry name" value="TPR-like_helical_dom_sf"/>
</dbReference>
<keyword evidence="1" id="KW-0131">Cell cycle</keyword>
<comment type="subcellular location">
    <subcellularLocation>
        <location evidence="1">Periplasm</location>
    </subcellularLocation>
</comment>
<feature type="domain" description="YbgF trimerisation" evidence="2">
    <location>
        <begin position="31"/>
        <end position="102"/>
    </location>
</feature>
<evidence type="ECO:0000313" key="4">
    <source>
        <dbReference type="Proteomes" id="UP000474778"/>
    </source>
</evidence>
<feature type="chain" id="PRO_5027185971" description="Cell division coordinator CpoB" evidence="1">
    <location>
        <begin position="20"/>
        <end position="240"/>
    </location>
</feature>
<dbReference type="Proteomes" id="UP000474778">
    <property type="component" value="Unassembled WGS sequence"/>
</dbReference>
<dbReference type="AlphaFoldDB" id="A0A6L7HZH9"/>
<keyword evidence="4" id="KW-1185">Reference proteome</keyword>
<evidence type="ECO:0000313" key="3">
    <source>
        <dbReference type="EMBL" id="MXR68491.1"/>
    </source>
</evidence>
<organism evidence="3 4">
    <name type="scientific">Shewanella insulae</name>
    <dbReference type="NCBI Taxonomy" id="2681496"/>
    <lineage>
        <taxon>Bacteria</taxon>
        <taxon>Pseudomonadati</taxon>
        <taxon>Pseudomonadota</taxon>
        <taxon>Gammaproteobacteria</taxon>
        <taxon>Alteromonadales</taxon>
        <taxon>Shewanellaceae</taxon>
        <taxon>Shewanella</taxon>
    </lineage>
</organism>
<keyword evidence="1" id="KW-0132">Cell division</keyword>
<dbReference type="Pfam" id="PF16331">
    <property type="entry name" value="TolA_bind_tri"/>
    <property type="match status" value="1"/>
</dbReference>
<dbReference type="Gene3D" id="1.25.40.10">
    <property type="entry name" value="Tetratricopeptide repeat domain"/>
    <property type="match status" value="1"/>
</dbReference>
<dbReference type="SUPFAM" id="SSF48452">
    <property type="entry name" value="TPR-like"/>
    <property type="match status" value="1"/>
</dbReference>
<dbReference type="Gene3D" id="1.20.5.110">
    <property type="match status" value="1"/>
</dbReference>
<keyword evidence="1" id="KW-0732">Signal</keyword>
<dbReference type="GO" id="GO:0030288">
    <property type="term" value="C:outer membrane-bounded periplasmic space"/>
    <property type="evidence" value="ECO:0007669"/>
    <property type="project" value="UniProtKB-UniRule"/>
</dbReference>
<dbReference type="RefSeq" id="WP_160794834.1">
    <property type="nucleotide sequence ID" value="NZ_WRPA01000005.1"/>
</dbReference>
<gene>
    <name evidence="3" type="primary">ybgF</name>
    <name evidence="1" type="synonym">cpoB</name>
    <name evidence="3" type="ORF">GNT65_07360</name>
</gene>
<keyword evidence="1" id="KW-0574">Periplasm</keyword>
<dbReference type="EMBL" id="WRPA01000005">
    <property type="protein sequence ID" value="MXR68491.1"/>
    <property type="molecule type" value="Genomic_DNA"/>
</dbReference>
<evidence type="ECO:0000259" key="2">
    <source>
        <dbReference type="Pfam" id="PF16331"/>
    </source>
</evidence>
<dbReference type="InterPro" id="IPR034706">
    <property type="entry name" value="CpoB"/>
</dbReference>